<dbReference type="EMBL" id="LELG01000060">
    <property type="protein sequence ID" value="KMQ80605.1"/>
    <property type="molecule type" value="Genomic_DNA"/>
</dbReference>
<feature type="domain" description="ABC transmembrane type-1" evidence="6">
    <location>
        <begin position="9"/>
        <end position="124"/>
    </location>
</feature>
<dbReference type="Proteomes" id="UP000242951">
    <property type="component" value="Unassembled WGS sequence"/>
</dbReference>
<evidence type="ECO:0000256" key="4">
    <source>
        <dbReference type="ARBA" id="ARBA00022989"/>
    </source>
</evidence>
<evidence type="ECO:0000256" key="5">
    <source>
        <dbReference type="ARBA" id="ARBA00023136"/>
    </source>
</evidence>
<name>A0ABR5HMN0_9BURK</name>
<evidence type="ECO:0000256" key="1">
    <source>
        <dbReference type="ARBA" id="ARBA00004651"/>
    </source>
</evidence>
<dbReference type="PANTHER" id="PTHR30614:SF0">
    <property type="entry name" value="L-CYSTINE TRANSPORT SYSTEM PERMEASE PROTEIN TCYL"/>
    <property type="match status" value="1"/>
</dbReference>
<comment type="caution">
    <text evidence="7">The sequence shown here is derived from an EMBL/GenBank/DDBJ whole genome shotgun (WGS) entry which is preliminary data.</text>
</comment>
<keyword evidence="4" id="KW-1133">Transmembrane helix</keyword>
<keyword evidence="2" id="KW-0812">Transmembrane</keyword>
<evidence type="ECO:0000259" key="6">
    <source>
        <dbReference type="Pfam" id="PF00528"/>
    </source>
</evidence>
<keyword evidence="5" id="KW-0472">Membrane</keyword>
<evidence type="ECO:0000313" key="7">
    <source>
        <dbReference type="EMBL" id="KMQ80605.1"/>
    </source>
</evidence>
<keyword evidence="8" id="KW-1185">Reference proteome</keyword>
<gene>
    <name evidence="7" type="ORF">BPMI_04674</name>
</gene>
<organism evidence="7 8">
    <name type="scientific">Candidatus Burkholderia pumila</name>
    <dbReference type="NCBI Taxonomy" id="1090375"/>
    <lineage>
        <taxon>Bacteria</taxon>
        <taxon>Pseudomonadati</taxon>
        <taxon>Pseudomonadota</taxon>
        <taxon>Betaproteobacteria</taxon>
        <taxon>Burkholderiales</taxon>
        <taxon>Burkholderiaceae</taxon>
        <taxon>Burkholderia</taxon>
    </lineage>
</organism>
<evidence type="ECO:0000256" key="2">
    <source>
        <dbReference type="ARBA" id="ARBA00022692"/>
    </source>
</evidence>
<sequence length="150" mass="16320">MRLPSIITGTLSLATFASVYYAEVIRAAMQALPSGQYQSARVIGMSPAQATRHVIVPPSTNVTLTMMKESVVLSSVTVPELSYQGLIVQGNTFAPFEVFAAVAGLYWLIAIATAEAARWLERKTGARRGERITRNALADRYLSLDKRSAQ</sequence>
<dbReference type="PANTHER" id="PTHR30614">
    <property type="entry name" value="MEMBRANE COMPONENT OF AMINO ACID ABC TRANSPORTER"/>
    <property type="match status" value="1"/>
</dbReference>
<dbReference type="SUPFAM" id="SSF161098">
    <property type="entry name" value="MetI-like"/>
    <property type="match status" value="1"/>
</dbReference>
<keyword evidence="3" id="KW-0029">Amino-acid transport</keyword>
<proteinExistence type="predicted"/>
<dbReference type="Pfam" id="PF00528">
    <property type="entry name" value="BPD_transp_1"/>
    <property type="match status" value="1"/>
</dbReference>
<dbReference type="InterPro" id="IPR043429">
    <property type="entry name" value="ArtM/GltK/GlnP/TcyL/YhdX-like"/>
</dbReference>
<comment type="subcellular location">
    <subcellularLocation>
        <location evidence="1">Cell membrane</location>
        <topology evidence="1">Multi-pass membrane protein</topology>
    </subcellularLocation>
</comment>
<protein>
    <submittedName>
        <fullName evidence="7">ABC-type polar amino acid transport system protein, permease protein</fullName>
    </submittedName>
</protein>
<keyword evidence="3" id="KW-0813">Transport</keyword>
<evidence type="ECO:0000313" key="8">
    <source>
        <dbReference type="Proteomes" id="UP000242951"/>
    </source>
</evidence>
<dbReference type="CDD" id="cd06261">
    <property type="entry name" value="TM_PBP2"/>
    <property type="match status" value="1"/>
</dbReference>
<dbReference type="Gene3D" id="1.10.3720.10">
    <property type="entry name" value="MetI-like"/>
    <property type="match status" value="1"/>
</dbReference>
<dbReference type="InterPro" id="IPR000515">
    <property type="entry name" value="MetI-like"/>
</dbReference>
<accession>A0ABR5HMN0</accession>
<evidence type="ECO:0000256" key="3">
    <source>
        <dbReference type="ARBA" id="ARBA00022970"/>
    </source>
</evidence>
<dbReference type="InterPro" id="IPR035906">
    <property type="entry name" value="MetI-like_sf"/>
</dbReference>
<reference evidence="7 8" key="1">
    <citation type="submission" date="2015-06" db="EMBL/GenBank/DDBJ databases">
        <title>Comparative genomics of Burkholderia leaf nodule symbionts.</title>
        <authorList>
            <person name="Carlier A."/>
            <person name="Eberl L."/>
            <person name="Pinto-Carbo M."/>
        </authorList>
    </citation>
    <scope>NUCLEOTIDE SEQUENCE [LARGE SCALE GENOMIC DNA]</scope>
    <source>
        <strain evidence="7 8">UZHbot3</strain>
    </source>
</reference>